<evidence type="ECO:0000259" key="5">
    <source>
        <dbReference type="Pfam" id="PF02601"/>
    </source>
</evidence>
<evidence type="ECO:0000256" key="4">
    <source>
        <dbReference type="ARBA" id="ARBA00022839"/>
    </source>
</evidence>
<dbReference type="Pfam" id="PF13742">
    <property type="entry name" value="tRNA_anti_2"/>
    <property type="match status" value="1"/>
</dbReference>
<keyword evidence="1" id="KW-0963">Cytoplasm</keyword>
<dbReference type="EC" id="3.1.11.6" evidence="7"/>
<evidence type="ECO:0000256" key="2">
    <source>
        <dbReference type="ARBA" id="ARBA00022722"/>
    </source>
</evidence>
<dbReference type="HAMAP" id="MF_00378">
    <property type="entry name" value="Exonuc_7_L"/>
    <property type="match status" value="1"/>
</dbReference>
<keyword evidence="4" id="KW-0269">Exonuclease</keyword>
<dbReference type="PANTHER" id="PTHR30008:SF0">
    <property type="entry name" value="EXODEOXYRIBONUCLEASE 7 LARGE SUBUNIT"/>
    <property type="match status" value="1"/>
</dbReference>
<sequence>MAFLRSSNFSPTSWSVSELTQYIRELFEIDYRLQDVEVSGEISNFSRARSGHLYFTLKDDKSQLKCVMWRSAAERLRFHPQDGDAVQLNGRISVYEASGVYQLYAEQMTPLGQGDLAAAFEALKERLADEGLFDAEHKQPIPAYPRKIGIVTSADAAALRDIINVLRRRYPLVSVLIAPTLVQGNQAPAQIVRALRWLDGRSDIDTIIVARGGGSIEDLWAFNDEGVARAIFAAKHPIICGVGHEVDFTIADFVADLRAPTPSAAAELAVPDVAELRPFFSNIEQQLKNIVLEQVGQHRWKINTLKRSLNHLSPQSGIEGKRQQLDGWQSRLDRAMQRRLDQTNHRLHLLQAQLTAVSPIATLERGYAIVRDSNGRIVRSPDGVQSGDSLIVQVRDGQFDVVVAK</sequence>
<evidence type="ECO:0000256" key="1">
    <source>
        <dbReference type="ARBA" id="ARBA00022490"/>
    </source>
</evidence>
<feature type="domain" description="Exonuclease VII large subunit C-terminal" evidence="5">
    <location>
        <begin position="132"/>
        <end position="350"/>
    </location>
</feature>
<dbReference type="InterPro" id="IPR003753">
    <property type="entry name" value="Exonuc_VII_L"/>
</dbReference>
<dbReference type="GO" id="GO:0003676">
    <property type="term" value="F:nucleic acid binding"/>
    <property type="evidence" value="ECO:0007669"/>
    <property type="project" value="InterPro"/>
</dbReference>
<dbReference type="EMBL" id="UOEU01001081">
    <property type="protein sequence ID" value="VAW43431.1"/>
    <property type="molecule type" value="Genomic_DNA"/>
</dbReference>
<dbReference type="CDD" id="cd04489">
    <property type="entry name" value="ExoVII_LU_OBF"/>
    <property type="match status" value="1"/>
</dbReference>
<accession>A0A3B0VKI6</accession>
<organism evidence="7">
    <name type="scientific">hydrothermal vent metagenome</name>
    <dbReference type="NCBI Taxonomy" id="652676"/>
    <lineage>
        <taxon>unclassified sequences</taxon>
        <taxon>metagenomes</taxon>
        <taxon>ecological metagenomes</taxon>
    </lineage>
</organism>
<feature type="domain" description="OB-fold nucleic acid binding" evidence="6">
    <location>
        <begin position="14"/>
        <end position="108"/>
    </location>
</feature>
<keyword evidence="3 7" id="KW-0378">Hydrolase</keyword>
<dbReference type="GO" id="GO:0009318">
    <property type="term" value="C:exodeoxyribonuclease VII complex"/>
    <property type="evidence" value="ECO:0007669"/>
    <property type="project" value="InterPro"/>
</dbReference>
<evidence type="ECO:0000256" key="3">
    <source>
        <dbReference type="ARBA" id="ARBA00022801"/>
    </source>
</evidence>
<dbReference type="InterPro" id="IPR020579">
    <property type="entry name" value="Exonuc_VII_lsu_C"/>
</dbReference>
<gene>
    <name evidence="7" type="ORF">MNBD_CHLOROFLEXI01-4146</name>
</gene>
<name>A0A3B0VKI6_9ZZZZ</name>
<evidence type="ECO:0000259" key="6">
    <source>
        <dbReference type="Pfam" id="PF13742"/>
    </source>
</evidence>
<dbReference type="InterPro" id="IPR025824">
    <property type="entry name" value="OB-fold_nuc-bd_dom"/>
</dbReference>
<protein>
    <submittedName>
        <fullName evidence="7">Exodeoxyribonuclease VII large subunit</fullName>
        <ecNumber evidence="7">3.1.11.6</ecNumber>
    </submittedName>
</protein>
<reference evidence="7" key="1">
    <citation type="submission" date="2018-06" db="EMBL/GenBank/DDBJ databases">
        <authorList>
            <person name="Zhirakovskaya E."/>
        </authorList>
    </citation>
    <scope>NUCLEOTIDE SEQUENCE</scope>
</reference>
<dbReference type="PANTHER" id="PTHR30008">
    <property type="entry name" value="EXODEOXYRIBONUCLEASE 7 LARGE SUBUNIT"/>
    <property type="match status" value="1"/>
</dbReference>
<dbReference type="NCBIfam" id="TIGR00237">
    <property type="entry name" value="xseA"/>
    <property type="match status" value="1"/>
</dbReference>
<evidence type="ECO:0000313" key="7">
    <source>
        <dbReference type="EMBL" id="VAW43431.1"/>
    </source>
</evidence>
<proteinExistence type="inferred from homology"/>
<dbReference type="Pfam" id="PF02601">
    <property type="entry name" value="Exonuc_VII_L"/>
    <property type="match status" value="1"/>
</dbReference>
<dbReference type="GO" id="GO:0006308">
    <property type="term" value="P:DNA catabolic process"/>
    <property type="evidence" value="ECO:0007669"/>
    <property type="project" value="InterPro"/>
</dbReference>
<dbReference type="GO" id="GO:0008855">
    <property type="term" value="F:exodeoxyribonuclease VII activity"/>
    <property type="evidence" value="ECO:0007669"/>
    <property type="project" value="UniProtKB-EC"/>
</dbReference>
<dbReference type="AlphaFoldDB" id="A0A3B0VKI6"/>
<keyword evidence="2" id="KW-0540">Nuclease</keyword>